<dbReference type="GO" id="GO:0005886">
    <property type="term" value="C:plasma membrane"/>
    <property type="evidence" value="ECO:0007669"/>
    <property type="project" value="UniProtKB-SubCell"/>
</dbReference>
<dbReference type="Proteomes" id="UP000494205">
    <property type="component" value="Unassembled WGS sequence"/>
</dbReference>
<evidence type="ECO:0000259" key="7">
    <source>
        <dbReference type="PROSITE" id="PS50928"/>
    </source>
</evidence>
<dbReference type="GO" id="GO:0031460">
    <property type="term" value="P:glycine betaine transport"/>
    <property type="evidence" value="ECO:0007669"/>
    <property type="project" value="UniProtKB-ARBA"/>
</dbReference>
<comment type="subcellular location">
    <subcellularLocation>
        <location evidence="1 6">Cell membrane</location>
        <topology evidence="1 6">Multi-pass membrane protein</topology>
    </subcellularLocation>
</comment>
<dbReference type="InterPro" id="IPR035906">
    <property type="entry name" value="MetI-like_sf"/>
</dbReference>
<sequence length="268" mass="28451">MSGYLWRIAKHTDTRLKQAVNAGTGDNVETLAFMLDNWASIIRLTVEHVEIVGVGVGLAILTGVPLGIVITANARAAKIVLYLAAILMTIPSVALFGLMIPVLSVIGQGIGFLPTVIALFLYSQLPIVRNTYTAITNIDPALREAARGIGMTTRQRLWKVEIPIALPIIMAGVRMAVVINVGIAAVAAYIGAGGLGKLISRGISQSDPRQLIAGAILVSVLAIAADYGLGWVQRLLTPKGLRSPSRTGRLALRLGAWASFRKSPHHAQ</sequence>
<dbReference type="PANTHER" id="PTHR30177:SF4">
    <property type="entry name" value="OSMOPROTECTANT IMPORT PERMEASE PROTEIN OSMW"/>
    <property type="match status" value="1"/>
</dbReference>
<evidence type="ECO:0000256" key="3">
    <source>
        <dbReference type="ARBA" id="ARBA00022692"/>
    </source>
</evidence>
<dbReference type="PROSITE" id="PS50928">
    <property type="entry name" value="ABC_TM1"/>
    <property type="match status" value="1"/>
</dbReference>
<dbReference type="InterPro" id="IPR000515">
    <property type="entry name" value="MetI-like"/>
</dbReference>
<dbReference type="InterPro" id="IPR051204">
    <property type="entry name" value="ABC_transp_perm/SBD"/>
</dbReference>
<dbReference type="SUPFAM" id="SSF161098">
    <property type="entry name" value="MetI-like"/>
    <property type="match status" value="1"/>
</dbReference>
<name>A0A6J4ZMC0_9BURK</name>
<evidence type="ECO:0000256" key="4">
    <source>
        <dbReference type="ARBA" id="ARBA00022989"/>
    </source>
</evidence>
<reference evidence="8 9" key="1">
    <citation type="submission" date="2020-04" db="EMBL/GenBank/DDBJ databases">
        <authorList>
            <person name="De Canck E."/>
        </authorList>
    </citation>
    <scope>NUCLEOTIDE SEQUENCE [LARGE SCALE GENOMIC DNA]</scope>
    <source>
        <strain evidence="8 9">LMG 27174</strain>
    </source>
</reference>
<feature type="transmembrane region" description="Helical" evidence="6">
    <location>
        <begin position="105"/>
        <end position="122"/>
    </location>
</feature>
<dbReference type="Pfam" id="PF00528">
    <property type="entry name" value="BPD_transp_1"/>
    <property type="match status" value="1"/>
</dbReference>
<proteinExistence type="inferred from homology"/>
<keyword evidence="2 6" id="KW-0813">Transport</keyword>
<comment type="similarity">
    <text evidence="6">Belongs to the binding-protein-dependent transport system permease family.</text>
</comment>
<dbReference type="AlphaFoldDB" id="A0A6J4ZMC0"/>
<evidence type="ECO:0000313" key="8">
    <source>
        <dbReference type="EMBL" id="CAB3636496.1"/>
    </source>
</evidence>
<keyword evidence="3 6" id="KW-0812">Transmembrane</keyword>
<dbReference type="CDD" id="cd06261">
    <property type="entry name" value="TM_PBP2"/>
    <property type="match status" value="1"/>
</dbReference>
<dbReference type="Gene3D" id="1.10.3720.10">
    <property type="entry name" value="MetI-like"/>
    <property type="match status" value="1"/>
</dbReference>
<feature type="transmembrane region" description="Helical" evidence="6">
    <location>
        <begin position="211"/>
        <end position="232"/>
    </location>
</feature>
<feature type="domain" description="ABC transmembrane type-1" evidence="7">
    <location>
        <begin position="45"/>
        <end position="229"/>
    </location>
</feature>
<dbReference type="PANTHER" id="PTHR30177">
    <property type="entry name" value="GLYCINE BETAINE/L-PROLINE TRANSPORT SYSTEM PERMEASE PROTEIN PROW"/>
    <property type="match status" value="1"/>
</dbReference>
<evidence type="ECO:0000313" key="9">
    <source>
        <dbReference type="Proteomes" id="UP000494205"/>
    </source>
</evidence>
<dbReference type="GO" id="GO:0055085">
    <property type="term" value="P:transmembrane transport"/>
    <property type="evidence" value="ECO:0007669"/>
    <property type="project" value="InterPro"/>
</dbReference>
<evidence type="ECO:0000256" key="1">
    <source>
        <dbReference type="ARBA" id="ARBA00004651"/>
    </source>
</evidence>
<evidence type="ECO:0000256" key="5">
    <source>
        <dbReference type="ARBA" id="ARBA00023136"/>
    </source>
</evidence>
<evidence type="ECO:0000256" key="2">
    <source>
        <dbReference type="ARBA" id="ARBA00022448"/>
    </source>
</evidence>
<accession>A0A6J4ZMC0</accession>
<gene>
    <name evidence="8" type="primary">osmW</name>
    <name evidence="8" type="ORF">LMG27174_00082</name>
</gene>
<keyword evidence="4 6" id="KW-1133">Transmembrane helix</keyword>
<organism evidence="8 9">
    <name type="scientific">Paraburkholderia rhynchosiae</name>
    <dbReference type="NCBI Taxonomy" id="487049"/>
    <lineage>
        <taxon>Bacteria</taxon>
        <taxon>Pseudomonadati</taxon>
        <taxon>Pseudomonadota</taxon>
        <taxon>Betaproteobacteria</taxon>
        <taxon>Burkholderiales</taxon>
        <taxon>Burkholderiaceae</taxon>
        <taxon>Paraburkholderia</taxon>
    </lineage>
</organism>
<dbReference type="EMBL" id="CADIJZ010000001">
    <property type="protein sequence ID" value="CAB3636496.1"/>
    <property type="molecule type" value="Genomic_DNA"/>
</dbReference>
<feature type="transmembrane region" description="Helical" evidence="6">
    <location>
        <begin position="51"/>
        <end position="72"/>
    </location>
</feature>
<protein>
    <submittedName>
        <fullName evidence="8">Osmoprotectant import permease protein OsmW</fullName>
    </submittedName>
</protein>
<dbReference type="FunFam" id="1.10.3720.10:FF:000001">
    <property type="entry name" value="Glycine betaine ABC transporter, permease"/>
    <property type="match status" value="1"/>
</dbReference>
<feature type="transmembrane region" description="Helical" evidence="6">
    <location>
        <begin position="164"/>
        <end position="191"/>
    </location>
</feature>
<feature type="transmembrane region" description="Helical" evidence="6">
    <location>
        <begin position="79"/>
        <end position="99"/>
    </location>
</feature>
<keyword evidence="5 6" id="KW-0472">Membrane</keyword>
<evidence type="ECO:0000256" key="6">
    <source>
        <dbReference type="RuleBase" id="RU363032"/>
    </source>
</evidence>